<dbReference type="InterPro" id="IPR002477">
    <property type="entry name" value="Peptidoglycan-bd-like"/>
</dbReference>
<feature type="active site" description="Proton donor/acceptor" evidence="7">
    <location>
        <position position="511"/>
    </location>
</feature>
<dbReference type="PANTHER" id="PTHR41533:SF1">
    <property type="entry name" value="L,D-TRANSPEPTIDASE YCBB-RELATED"/>
    <property type="match status" value="1"/>
</dbReference>
<evidence type="ECO:0000313" key="11">
    <source>
        <dbReference type="Proteomes" id="UP000862426"/>
    </source>
</evidence>
<evidence type="ECO:0000313" key="10">
    <source>
        <dbReference type="EMBL" id="HCD1255364.1"/>
    </source>
</evidence>
<dbReference type="GO" id="GO:0016740">
    <property type="term" value="F:transferase activity"/>
    <property type="evidence" value="ECO:0007669"/>
    <property type="project" value="UniProtKB-KW"/>
</dbReference>
<dbReference type="CDD" id="cd16913">
    <property type="entry name" value="YkuD_like"/>
    <property type="match status" value="1"/>
</dbReference>
<evidence type="ECO:0000256" key="1">
    <source>
        <dbReference type="ARBA" id="ARBA00004752"/>
    </source>
</evidence>
<gene>
    <name evidence="10" type="primary">ldtD</name>
    <name evidence="10" type="ORF">JD854_RS09875</name>
</gene>
<feature type="signal peptide" evidence="8">
    <location>
        <begin position="1"/>
        <end position="30"/>
    </location>
</feature>
<name>A0A9C7QLC8_CITAM</name>
<dbReference type="SUPFAM" id="SSF47090">
    <property type="entry name" value="PGBD-like"/>
    <property type="match status" value="1"/>
</dbReference>
<dbReference type="GO" id="GO:0004180">
    <property type="term" value="F:carboxypeptidase activity"/>
    <property type="evidence" value="ECO:0007669"/>
    <property type="project" value="UniProtKB-ARBA"/>
</dbReference>
<dbReference type="Gene3D" id="1.10.101.10">
    <property type="entry name" value="PGBD-like superfamily/PGBD"/>
    <property type="match status" value="1"/>
</dbReference>
<feature type="chain" id="PRO_5039344313" evidence="8">
    <location>
        <begin position="31"/>
        <end position="617"/>
    </location>
</feature>
<dbReference type="Pfam" id="PF20142">
    <property type="entry name" value="Scaffold"/>
    <property type="match status" value="1"/>
</dbReference>
<feature type="domain" description="L,D-TPase catalytic" evidence="9">
    <location>
        <begin position="377"/>
        <end position="557"/>
    </location>
</feature>
<dbReference type="InterPro" id="IPR036365">
    <property type="entry name" value="PGBD-like_sf"/>
</dbReference>
<accession>A0A9C7QLC8</accession>
<evidence type="ECO:0000256" key="7">
    <source>
        <dbReference type="PROSITE-ProRule" id="PRU01373"/>
    </source>
</evidence>
<keyword evidence="3" id="KW-0808">Transferase</keyword>
<dbReference type="Gene3D" id="2.40.440.10">
    <property type="entry name" value="L,D-transpeptidase catalytic domain-like"/>
    <property type="match status" value="1"/>
</dbReference>
<dbReference type="EMBL" id="DACYAJ020000010">
    <property type="protein sequence ID" value="HCD1255364.1"/>
    <property type="molecule type" value="Genomic_DNA"/>
</dbReference>
<keyword evidence="5 7" id="KW-0573">Peptidoglycan synthesis</keyword>
<evidence type="ECO:0000256" key="5">
    <source>
        <dbReference type="ARBA" id="ARBA00022984"/>
    </source>
</evidence>
<dbReference type="GO" id="GO:0008360">
    <property type="term" value="P:regulation of cell shape"/>
    <property type="evidence" value="ECO:0007669"/>
    <property type="project" value="UniProtKB-UniRule"/>
</dbReference>
<dbReference type="AlphaFoldDB" id="A0A9C7QLC8"/>
<dbReference type="GO" id="GO:0071555">
    <property type="term" value="P:cell wall organization"/>
    <property type="evidence" value="ECO:0007669"/>
    <property type="project" value="UniProtKB-UniRule"/>
</dbReference>
<protein>
    <submittedName>
        <fullName evidence="10">L,D-transpeptidase</fullName>
    </submittedName>
</protein>
<sequence length="617" mass="67631">MLLNKIGGRRLPAMSLCLAVAFAPLSSVRADEPEVIPGDNPVVASEQSLAQPQAQSGATAVMAGLQPLPEGAAEKARAELQSQLPSGYTPVYMNQLELLYAARDMKPMWENREAVKAFQQQLAEVAIAGFQPQFTTWVALLTDPGVSGLTRDLVLSDAMMGYLHFIANIPVKGNRWLYSSKPYALATPPLSVINQWQVALDNGQLPTFIAGLAPQHPQYAPMHASLLTLVGDSRPWPQLTAKTTLRPGQWSNDVPALREILQRTGMLEGGPKIALPGDETPSDAVVSPSAVSVETSGVVDAAKHTEPRSKPAPAVRAAYDKELVEAVKRFQTWQGLGADGAIGPATRDWLNVTPAQRAGVLALNIQRLRLLPSELSTGIMVNIPAYSLVYYQGGNQVLASRVIVGRPDRKTPMMSSALNNVVVNPPWNVPPTLARKDILPKLWNDPGYLERHGYTVMRGWNSREAIDPWQVDWSTITPSNLPFRFQQAPGARNSLGRYKFNMPSSDAIYLHDTPNHNLFQKDTRALSSGCVRVNKASELANMLLQDAGWNDTRISDALKQGDTRYVNIRQTIPVNLYYLTAFVGADGRTQYRTDIYNYDLTARSSAQIVAKAEQLIR</sequence>
<organism evidence="10 11">
    <name type="scientific">Citrobacter amalonaticus</name>
    <dbReference type="NCBI Taxonomy" id="35703"/>
    <lineage>
        <taxon>Bacteria</taxon>
        <taxon>Pseudomonadati</taxon>
        <taxon>Pseudomonadota</taxon>
        <taxon>Gammaproteobacteria</taxon>
        <taxon>Enterobacterales</taxon>
        <taxon>Enterobacteriaceae</taxon>
        <taxon>Citrobacter</taxon>
    </lineage>
</organism>
<reference evidence="10" key="2">
    <citation type="submission" date="2022-05" db="EMBL/GenBank/DDBJ databases">
        <authorList>
            <consortium name="NCBI Pathogen Detection Project"/>
        </authorList>
    </citation>
    <scope>NUCLEOTIDE SEQUENCE</scope>
    <source>
        <strain evidence="10">CAV1698</strain>
    </source>
</reference>
<dbReference type="InterPro" id="IPR038063">
    <property type="entry name" value="Transpep_catalytic_dom"/>
</dbReference>
<reference evidence="10" key="1">
    <citation type="journal article" date="2018" name="Genome Biol.">
        <title>SKESA: strategic k-mer extension for scrupulous assemblies.</title>
        <authorList>
            <person name="Souvorov A."/>
            <person name="Agarwala R."/>
            <person name="Lipman D.J."/>
        </authorList>
    </citation>
    <scope>NUCLEOTIDE SEQUENCE</scope>
    <source>
        <strain evidence="10">CAV1698</strain>
    </source>
</reference>
<evidence type="ECO:0000256" key="8">
    <source>
        <dbReference type="SAM" id="SignalP"/>
    </source>
</evidence>
<dbReference type="InterPro" id="IPR036366">
    <property type="entry name" value="PGBDSf"/>
</dbReference>
<feature type="active site" description="Nucleophile" evidence="7">
    <location>
        <position position="530"/>
    </location>
</feature>
<comment type="pathway">
    <text evidence="1 7">Cell wall biogenesis; peptidoglycan biosynthesis.</text>
</comment>
<comment type="similarity">
    <text evidence="2">Belongs to the YkuD family.</text>
</comment>
<dbReference type="Pfam" id="PF01471">
    <property type="entry name" value="PG_binding_1"/>
    <property type="match status" value="1"/>
</dbReference>
<keyword evidence="4 7" id="KW-0133">Cell shape</keyword>
<keyword evidence="6 7" id="KW-0961">Cell wall biogenesis/degradation</keyword>
<keyword evidence="8" id="KW-0732">Signal</keyword>
<comment type="caution">
    <text evidence="10">The sequence shown here is derived from an EMBL/GenBank/DDBJ whole genome shotgun (WGS) entry which is preliminary data.</text>
</comment>
<dbReference type="GO" id="GO:0009252">
    <property type="term" value="P:peptidoglycan biosynthetic process"/>
    <property type="evidence" value="ECO:0007669"/>
    <property type="project" value="UniProtKB-KW"/>
</dbReference>
<dbReference type="PROSITE" id="PS52029">
    <property type="entry name" value="LD_TPASE"/>
    <property type="match status" value="1"/>
</dbReference>
<dbReference type="PANTHER" id="PTHR41533">
    <property type="entry name" value="L,D-TRANSPEPTIDASE HI_1667-RELATED"/>
    <property type="match status" value="1"/>
</dbReference>
<evidence type="ECO:0000256" key="6">
    <source>
        <dbReference type="ARBA" id="ARBA00023316"/>
    </source>
</evidence>
<dbReference type="InterPro" id="IPR005490">
    <property type="entry name" value="LD_TPept_cat_dom"/>
</dbReference>
<evidence type="ECO:0000256" key="3">
    <source>
        <dbReference type="ARBA" id="ARBA00022679"/>
    </source>
</evidence>
<evidence type="ECO:0000256" key="2">
    <source>
        <dbReference type="ARBA" id="ARBA00005992"/>
    </source>
</evidence>
<dbReference type="Pfam" id="PF03734">
    <property type="entry name" value="YkuD"/>
    <property type="match status" value="1"/>
</dbReference>
<evidence type="ECO:0000256" key="4">
    <source>
        <dbReference type="ARBA" id="ARBA00022960"/>
    </source>
</evidence>
<proteinExistence type="inferred from homology"/>
<dbReference type="Proteomes" id="UP000862426">
    <property type="component" value="Unassembled WGS sequence"/>
</dbReference>
<dbReference type="SUPFAM" id="SSF141523">
    <property type="entry name" value="L,D-transpeptidase catalytic domain-like"/>
    <property type="match status" value="1"/>
</dbReference>
<dbReference type="InterPro" id="IPR052905">
    <property type="entry name" value="LD-transpeptidase_YkuD-like"/>
</dbReference>
<evidence type="ECO:0000259" key="9">
    <source>
        <dbReference type="PROSITE" id="PS52029"/>
    </source>
</evidence>
<dbReference type="NCBIfam" id="NF007891">
    <property type="entry name" value="PRK10594.1"/>
    <property type="match status" value="1"/>
</dbReference>
<dbReference type="InterPro" id="IPR045380">
    <property type="entry name" value="LD_TPept_scaffold_dom"/>
</dbReference>